<dbReference type="EMBL" id="CADCWE010000019">
    <property type="protein sequence ID" value="CAA9523508.1"/>
    <property type="molecule type" value="Genomic_DNA"/>
</dbReference>
<accession>A0A6J4THK8</accession>
<evidence type="ECO:0000313" key="1">
    <source>
        <dbReference type="EMBL" id="CAA9523508.1"/>
    </source>
</evidence>
<organism evidence="1">
    <name type="scientific">uncultured Thermomicrobiales bacterium</name>
    <dbReference type="NCBI Taxonomy" id="1645740"/>
    <lineage>
        <taxon>Bacteria</taxon>
        <taxon>Pseudomonadati</taxon>
        <taxon>Thermomicrobiota</taxon>
        <taxon>Thermomicrobia</taxon>
        <taxon>Thermomicrobiales</taxon>
        <taxon>environmental samples</taxon>
    </lineage>
</organism>
<dbReference type="AlphaFoldDB" id="A0A6J4THK8"/>
<gene>
    <name evidence="1" type="ORF">AVDCRST_MAG73-329</name>
</gene>
<proteinExistence type="predicted"/>
<name>A0A6J4THK8_9BACT</name>
<sequence length="423" mass="43623">MAMDRRRRFGRVRSGVLIALVVALTLGWEAGAPKAEAGEATPGATPGQVAAGPGSLASLLARIPDVLSMPGTPKFDIATYADIGGQLAAVGVAAPSDPDDPAAEEWSRATVGLTIPSPLREQGLNPVWADTFGFGALDLDQALTIGEPPSQTTLMRGRFDVAAVRDAWRRNGYRAREIDGVTIASRPEGAGSDLSTDVGRLTLGAFDQMAFLDDETLVAARTADAVAAVLAVAAGTRPSLAERAEIAALLRTAPPDLASAAIVSGAALRGSDAAALLEGGTEPAQANALATRIATDIAEREAMPPVRFVLIGVTAGGPVALPRDADGPTPTPPPAATPEAQIAIRVLFADRAAAEAATPLVGRRLADGTSALTQQPYAGFFPDPRLTVAASEPVLALDLRAEGRPQAVIWQMLYARDLGFLAW</sequence>
<reference evidence="1" key="1">
    <citation type="submission" date="2020-02" db="EMBL/GenBank/DDBJ databases">
        <authorList>
            <person name="Meier V. D."/>
        </authorList>
    </citation>
    <scope>NUCLEOTIDE SEQUENCE</scope>
    <source>
        <strain evidence="1">AVDCRST_MAG73</strain>
    </source>
</reference>
<protein>
    <submittedName>
        <fullName evidence="1">Uncharacterized protein</fullName>
    </submittedName>
</protein>